<dbReference type="RefSeq" id="WP_090391793.1">
    <property type="nucleotide sequence ID" value="NZ_FMZO01000012.1"/>
</dbReference>
<dbReference type="AlphaFoldDB" id="A0A1G6WYR8"/>
<name>A0A1G6WYR8_NIADE</name>
<evidence type="ECO:0000313" key="3">
    <source>
        <dbReference type="Proteomes" id="UP000198757"/>
    </source>
</evidence>
<gene>
    <name evidence="2" type="ORF">SAMN04487894_11280</name>
</gene>
<evidence type="ECO:0000313" key="2">
    <source>
        <dbReference type="EMBL" id="SDD71100.1"/>
    </source>
</evidence>
<sequence length="81" mass="9446">MARYNLGEVLTSIALPDPDKKPDLLQFISREYVKTQEGKYLSAREYINSFDEGQEEKGYKRDKRPGPTKPQEIPQKKNLMQ</sequence>
<evidence type="ECO:0000256" key="1">
    <source>
        <dbReference type="SAM" id="MobiDB-lite"/>
    </source>
</evidence>
<keyword evidence="3" id="KW-1185">Reference proteome</keyword>
<organism evidence="2 3">
    <name type="scientific">Niabella drilacis (strain DSM 25811 / CCM 8410 / CCUG 62505 / LMG 26954 / E90)</name>
    <dbReference type="NCBI Taxonomy" id="1285928"/>
    <lineage>
        <taxon>Bacteria</taxon>
        <taxon>Pseudomonadati</taxon>
        <taxon>Bacteroidota</taxon>
        <taxon>Chitinophagia</taxon>
        <taxon>Chitinophagales</taxon>
        <taxon>Chitinophagaceae</taxon>
        <taxon>Niabella</taxon>
    </lineage>
</organism>
<protein>
    <submittedName>
        <fullName evidence="2">Uncharacterized protein</fullName>
    </submittedName>
</protein>
<proteinExistence type="predicted"/>
<dbReference type="EMBL" id="FMZO01000012">
    <property type="protein sequence ID" value="SDD71100.1"/>
    <property type="molecule type" value="Genomic_DNA"/>
</dbReference>
<dbReference type="Proteomes" id="UP000198757">
    <property type="component" value="Unassembled WGS sequence"/>
</dbReference>
<reference evidence="3" key="1">
    <citation type="submission" date="2016-10" db="EMBL/GenBank/DDBJ databases">
        <authorList>
            <person name="Varghese N."/>
            <person name="Submissions S."/>
        </authorList>
    </citation>
    <scope>NUCLEOTIDE SEQUENCE [LARGE SCALE GENOMIC DNA]</scope>
    <source>
        <strain evidence="3">DSM 25811 / CCM 8410 / LMG 26954 / E90</strain>
    </source>
</reference>
<feature type="region of interest" description="Disordered" evidence="1">
    <location>
        <begin position="51"/>
        <end position="81"/>
    </location>
</feature>
<accession>A0A1G6WYR8</accession>